<feature type="coiled-coil region" evidence="1">
    <location>
        <begin position="205"/>
        <end position="239"/>
    </location>
</feature>
<keyword evidence="7" id="KW-1185">Reference proteome</keyword>
<evidence type="ECO:0000313" key="8">
    <source>
        <dbReference type="Proteomes" id="UP000285883"/>
    </source>
</evidence>
<accession>A0A3R7FWT4</accession>
<evidence type="ECO:0000313" key="6">
    <source>
        <dbReference type="EMBL" id="RLN75890.1"/>
    </source>
</evidence>
<evidence type="ECO:0000256" key="2">
    <source>
        <dbReference type="SAM" id="MobiDB-lite"/>
    </source>
</evidence>
<reference evidence="3" key="1">
    <citation type="journal article" date="2015" name="Genom Data">
        <title>Genome sequences of six Phytophthora species associated with forests in New Zealand.</title>
        <authorList>
            <person name="Studholme D.J."/>
            <person name="McDougal R.L."/>
            <person name="Sambles C."/>
            <person name="Hansen E."/>
            <person name="Hardy G."/>
            <person name="Grant M."/>
            <person name="Ganley R.J."/>
            <person name="Williams N.M."/>
        </authorList>
    </citation>
    <scope>NUCLEOTIDE SEQUENCE</scope>
    <source>
        <strain evidence="3">NZFS 2646</strain>
        <strain evidence="4">NZFS 3630</strain>
    </source>
</reference>
<feature type="compositionally biased region" description="Polar residues" evidence="2">
    <location>
        <begin position="279"/>
        <end position="290"/>
    </location>
</feature>
<sequence>MCAKQQFVGNDLLVGNAYQPADSGKILQETAKKRKLEAMQSESPDRVDHTSSEDEHRHDEFGRQDGVERREERVEHEVNQHQEIAAERRAHGTTAQVEDNKSNMQPSATPVEVRQPSSQQPKMTKPPRPEEKLVGTNGKNKSGKTKRAASGKKSEAKSECVDRRRKRKDEAKQSSSGITRASAHMLFRCTCQLLRSQALDYDIRARELEERNVTQAKEIKEWEKRLRSLKRELQEYDEEQPGESNADNTSLALALVERKPNVIAEDLQEEKLPVPPLTSAPTRSATTQHAPSGPTATVEPTLPPSVLAVEAKLQAEIRKRTQKVNEFCKSVPGFIDTLDQQLTRRRPAGSGANRPSSGGGGGRRRPPGEPTEKDIAHSIQQSAVRVRVALQLGAVEGDPSTLSDVVREFEATLDARRGATVTEACDVRVELLECGLNSWQNLVELQRVVAGLQRPKGRGGEEELLTGIATLQHDTKYDEWTLALSFAPCGAVAHVGVCGKGQ</sequence>
<evidence type="ECO:0000313" key="3">
    <source>
        <dbReference type="EMBL" id="KAG2516588.1"/>
    </source>
</evidence>
<dbReference type="Proteomes" id="UP000285883">
    <property type="component" value="Unassembled WGS sequence"/>
</dbReference>
<dbReference type="EMBL" id="JPWV03000335">
    <property type="protein sequence ID" value="KAG2516588.1"/>
    <property type="molecule type" value="Genomic_DNA"/>
</dbReference>
<dbReference type="Proteomes" id="UP000785171">
    <property type="component" value="Unassembled WGS sequence"/>
</dbReference>
<comment type="caution">
    <text evidence="5">The sequence shown here is derived from an EMBL/GenBank/DDBJ whole genome shotgun (WGS) entry which is preliminary data.</text>
</comment>
<protein>
    <submittedName>
        <fullName evidence="5">Uncharacterized protein</fullName>
    </submittedName>
</protein>
<dbReference type="AlphaFoldDB" id="A0A3R7FWT4"/>
<feature type="region of interest" description="Disordered" evidence="2">
    <location>
        <begin position="31"/>
        <end position="178"/>
    </location>
</feature>
<keyword evidence="1" id="KW-0175">Coiled coil</keyword>
<dbReference type="EMBL" id="JPWU03000341">
    <property type="protein sequence ID" value="KAG2519489.1"/>
    <property type="molecule type" value="Genomic_DNA"/>
</dbReference>
<dbReference type="Proteomes" id="UP000285624">
    <property type="component" value="Unassembled WGS sequence"/>
</dbReference>
<reference evidence="7 8" key="2">
    <citation type="submission" date="2018-07" db="EMBL/GenBank/DDBJ databases">
        <title>Genome sequencing of oomycete isolates from Chile give support for New Zealand origin for Phytophthora kernoviae and make available the first Nothophytophthora sp. genome.</title>
        <authorList>
            <person name="Studholme D.J."/>
            <person name="Sanfuentes E."/>
            <person name="Panda P."/>
            <person name="Hill R."/>
            <person name="Sambles C."/>
            <person name="Grant M."/>
            <person name="Williams N.M."/>
            <person name="Mcdougal R.L."/>
        </authorList>
    </citation>
    <scope>NUCLEOTIDE SEQUENCE [LARGE SCALE GENOMIC DNA]</scope>
    <source>
        <strain evidence="5">Chile2</strain>
        <strain evidence="6">Chile4</strain>
    </source>
</reference>
<feature type="region of interest" description="Disordered" evidence="2">
    <location>
        <begin position="264"/>
        <end position="303"/>
    </location>
</feature>
<feature type="region of interest" description="Disordered" evidence="2">
    <location>
        <begin position="338"/>
        <end position="377"/>
    </location>
</feature>
<feature type="compositionally biased region" description="Basic and acidic residues" evidence="2">
    <location>
        <begin position="366"/>
        <end position="376"/>
    </location>
</feature>
<dbReference type="Proteomes" id="UP000792063">
    <property type="component" value="Unassembled WGS sequence"/>
</dbReference>
<evidence type="ECO:0000313" key="7">
    <source>
        <dbReference type="Proteomes" id="UP000285624"/>
    </source>
</evidence>
<gene>
    <name evidence="5" type="ORF">BBI17_007936</name>
    <name evidence="6" type="ORF">BBO99_00007984</name>
    <name evidence="3" type="ORF">JM16_007600</name>
    <name evidence="4" type="ORF">JM18_007527</name>
</gene>
<feature type="compositionally biased region" description="Basic residues" evidence="2">
    <location>
        <begin position="141"/>
        <end position="150"/>
    </location>
</feature>
<proteinExistence type="predicted"/>
<evidence type="ECO:0000313" key="4">
    <source>
        <dbReference type="EMBL" id="KAG2519489.1"/>
    </source>
</evidence>
<reference evidence="3" key="3">
    <citation type="submission" date="2020-06" db="EMBL/GenBank/DDBJ databases">
        <authorList>
            <person name="Studholme D.J."/>
        </authorList>
    </citation>
    <scope>NUCLEOTIDE SEQUENCE</scope>
    <source>
        <strain evidence="3">NZFS 2646</strain>
        <strain evidence="4">NZFS 3630</strain>
    </source>
</reference>
<dbReference type="EMBL" id="MAYM02002332">
    <property type="protein sequence ID" value="RLM96151.1"/>
    <property type="molecule type" value="Genomic_DNA"/>
</dbReference>
<feature type="compositionally biased region" description="Basic and acidic residues" evidence="2">
    <location>
        <begin position="43"/>
        <end position="90"/>
    </location>
</feature>
<evidence type="ECO:0000313" key="5">
    <source>
        <dbReference type="EMBL" id="RLM96151.1"/>
    </source>
</evidence>
<organism evidence="5 8">
    <name type="scientific">Phytophthora kernoviae</name>
    <dbReference type="NCBI Taxonomy" id="325452"/>
    <lineage>
        <taxon>Eukaryota</taxon>
        <taxon>Sar</taxon>
        <taxon>Stramenopiles</taxon>
        <taxon>Oomycota</taxon>
        <taxon>Peronosporomycetes</taxon>
        <taxon>Peronosporales</taxon>
        <taxon>Peronosporaceae</taxon>
        <taxon>Phytophthora</taxon>
    </lineage>
</organism>
<evidence type="ECO:0000256" key="1">
    <source>
        <dbReference type="SAM" id="Coils"/>
    </source>
</evidence>
<name>A0A3R7FWT4_9STRA</name>
<feature type="compositionally biased region" description="Polar residues" evidence="2">
    <location>
        <begin position="93"/>
        <end position="108"/>
    </location>
</feature>
<feature type="compositionally biased region" description="Basic and acidic residues" evidence="2">
    <location>
        <begin position="152"/>
        <end position="172"/>
    </location>
</feature>
<dbReference type="EMBL" id="MBDN02000366">
    <property type="protein sequence ID" value="RLN75890.1"/>
    <property type="molecule type" value="Genomic_DNA"/>
</dbReference>